<dbReference type="GO" id="GO:0003954">
    <property type="term" value="F:NADH dehydrogenase activity"/>
    <property type="evidence" value="ECO:0007669"/>
    <property type="project" value="TreeGrafter"/>
</dbReference>
<feature type="transmembrane region" description="Helical" evidence="7">
    <location>
        <begin position="252"/>
        <end position="270"/>
    </location>
</feature>
<evidence type="ECO:0000256" key="5">
    <source>
        <dbReference type="ARBA" id="ARBA00023136"/>
    </source>
</evidence>
<dbReference type="AlphaFoldDB" id="A0A8J4M478"/>
<evidence type="ECO:0000313" key="11">
    <source>
        <dbReference type="Proteomes" id="UP000677918"/>
    </source>
</evidence>
<feature type="transmembrane region" description="Helical" evidence="7">
    <location>
        <begin position="601"/>
        <end position="622"/>
    </location>
</feature>
<evidence type="ECO:0000256" key="1">
    <source>
        <dbReference type="ARBA" id="ARBA00004651"/>
    </source>
</evidence>
<evidence type="ECO:0000259" key="8">
    <source>
        <dbReference type="Pfam" id="PF00361"/>
    </source>
</evidence>
<dbReference type="InterPro" id="IPR018393">
    <property type="entry name" value="NADHpl_OxRdtase_5_subgr"/>
</dbReference>
<dbReference type="InterPro" id="IPR001750">
    <property type="entry name" value="ND/Mrp_TM"/>
</dbReference>
<feature type="transmembrane region" description="Helical" evidence="7">
    <location>
        <begin position="341"/>
        <end position="362"/>
    </location>
</feature>
<dbReference type="GO" id="GO:0005886">
    <property type="term" value="C:plasma membrane"/>
    <property type="evidence" value="ECO:0007669"/>
    <property type="project" value="UniProtKB-SubCell"/>
</dbReference>
<dbReference type="PANTHER" id="PTHR42829:SF2">
    <property type="entry name" value="NADH-UBIQUINONE OXIDOREDUCTASE CHAIN 5"/>
    <property type="match status" value="1"/>
</dbReference>
<evidence type="ECO:0000256" key="6">
    <source>
        <dbReference type="RuleBase" id="RU000320"/>
    </source>
</evidence>
<keyword evidence="5 7" id="KW-0472">Membrane</keyword>
<feature type="transmembrane region" description="Helical" evidence="7">
    <location>
        <begin position="142"/>
        <end position="160"/>
    </location>
</feature>
<comment type="subcellular location">
    <subcellularLocation>
        <location evidence="1">Cell membrane</location>
        <topology evidence="1">Multi-pass membrane protein</topology>
    </subcellularLocation>
    <subcellularLocation>
        <location evidence="6">Membrane</location>
        <topology evidence="6">Multi-pass membrane protein</topology>
    </subcellularLocation>
</comment>
<evidence type="ECO:0000256" key="7">
    <source>
        <dbReference type="SAM" id="Phobius"/>
    </source>
</evidence>
<dbReference type="NCBIfam" id="NF005141">
    <property type="entry name" value="PRK06590.1"/>
    <property type="match status" value="1"/>
</dbReference>
<dbReference type="NCBIfam" id="TIGR01974">
    <property type="entry name" value="NDH_I_L"/>
    <property type="match status" value="1"/>
</dbReference>
<evidence type="ECO:0000313" key="10">
    <source>
        <dbReference type="EMBL" id="GIQ70867.1"/>
    </source>
</evidence>
<comment type="similarity">
    <text evidence="2">Belongs to the CPA3 antiporters (TC 2.A.63) subunit A family.</text>
</comment>
<evidence type="ECO:0000256" key="3">
    <source>
        <dbReference type="ARBA" id="ARBA00022692"/>
    </source>
</evidence>
<feature type="transmembrane region" description="Helical" evidence="7">
    <location>
        <begin position="282"/>
        <end position="303"/>
    </location>
</feature>
<name>A0A8J4M478_9BACL</name>
<dbReference type="RefSeq" id="WP_213413675.1">
    <property type="nucleotide sequence ID" value="NZ_BOVK01000061.1"/>
</dbReference>
<dbReference type="Pfam" id="PF00662">
    <property type="entry name" value="Proton_antipo_N"/>
    <property type="match status" value="1"/>
</dbReference>
<dbReference type="PRINTS" id="PR01435">
    <property type="entry name" value="NPOXDRDTASE5"/>
</dbReference>
<dbReference type="PANTHER" id="PTHR42829">
    <property type="entry name" value="NADH-UBIQUINONE OXIDOREDUCTASE CHAIN 5"/>
    <property type="match status" value="1"/>
</dbReference>
<feature type="transmembrane region" description="Helical" evidence="7">
    <location>
        <begin position="416"/>
        <end position="442"/>
    </location>
</feature>
<feature type="transmembrane region" description="Helical" evidence="7">
    <location>
        <begin position="454"/>
        <end position="477"/>
    </location>
</feature>
<feature type="transmembrane region" description="Helical" evidence="7">
    <location>
        <begin position="172"/>
        <end position="192"/>
    </location>
</feature>
<gene>
    <name evidence="10" type="primary">nuoL</name>
    <name evidence="10" type="ORF">XYCOK13_36910</name>
</gene>
<keyword evidence="11" id="KW-1185">Reference proteome</keyword>
<feature type="domain" description="NADH:quinone oxidoreductase/Mrp antiporter transmembrane" evidence="8">
    <location>
        <begin position="136"/>
        <end position="428"/>
    </location>
</feature>
<organism evidence="10 11">
    <name type="scientific">Xylanibacillus composti</name>
    <dbReference type="NCBI Taxonomy" id="1572762"/>
    <lineage>
        <taxon>Bacteria</taxon>
        <taxon>Bacillati</taxon>
        <taxon>Bacillota</taxon>
        <taxon>Bacilli</taxon>
        <taxon>Bacillales</taxon>
        <taxon>Paenibacillaceae</taxon>
        <taxon>Xylanibacillus</taxon>
    </lineage>
</organism>
<sequence length="625" mass="68092">MEFTHYAWLIPVFPLLAFLVLTALGRQMKGLATGFSVLAAAAAFVMAVLVFTERLGENVVDYTWDGFKWIGIGDFALQMGFEVNNLNTLMLVVVTLVSFLVNLYSLGYMKEDERINTFFAYVSLFTFSMLGLVLSINLVQFFIFWELVGVCSFLLVGFWYTKPAAKAAAKKAFIVTRIGDVGLFLGMLLLFWNMPGHSLEFSAIHNAAHTGALSAGVITAAAILVFIGAVGKSGQFPLHTWLPDAMEGPTPISALIHAATMVAAGVYLVARTFPLFQASDAALLTVAIVGGFTAIFAATIALAQNDIKRILAYSTVSQLGYMMLAMGIGTLSSYTAGMFHLYTHAFFKALLFLGAGSVIHAVHEQDIRKMGGLGSKMKITMLTFAIGTLALSGIVPFAGFWSKDAILTEAYHYQPILFWIALVAAFFTALYMARLFFLVFTGKPRSDMHPHESPAVMTVPLIVLAILAVIAGFVYFPGNGWFGEWLTGENLGEHADMTVMILSTVAGVGGLLIGWLLYGRRSNSEDWLEAKALPVYRVLNQKYYVDEAYDNGVVKPLRGIGYLLDLFDRYIVDGAVRALAGVMTATGRIGLRMQNGQLQSYGLIGVIGLLILIVAVVGRRYFHVG</sequence>
<dbReference type="Pfam" id="PF00361">
    <property type="entry name" value="Proton_antipo_M"/>
    <property type="match status" value="1"/>
</dbReference>
<feature type="transmembrane region" description="Helical" evidence="7">
    <location>
        <begin position="310"/>
        <end position="329"/>
    </location>
</feature>
<dbReference type="Gene3D" id="1.20.5.2700">
    <property type="match status" value="1"/>
</dbReference>
<feature type="transmembrane region" description="Helical" evidence="7">
    <location>
        <begin position="31"/>
        <end position="51"/>
    </location>
</feature>
<feature type="transmembrane region" description="Helical" evidence="7">
    <location>
        <begin position="6"/>
        <end position="24"/>
    </location>
</feature>
<dbReference type="GO" id="GO:0008137">
    <property type="term" value="F:NADH dehydrogenase (ubiquinone) activity"/>
    <property type="evidence" value="ECO:0007669"/>
    <property type="project" value="InterPro"/>
</dbReference>
<feature type="domain" description="NADH-Ubiquinone oxidoreductase (complex I) chain 5 N-terminal" evidence="9">
    <location>
        <begin position="69"/>
        <end position="119"/>
    </location>
</feature>
<proteinExistence type="inferred from homology"/>
<feature type="transmembrane region" description="Helical" evidence="7">
    <location>
        <begin position="86"/>
        <end position="106"/>
    </location>
</feature>
<dbReference type="PRINTS" id="PR01434">
    <property type="entry name" value="NADHDHGNASE5"/>
</dbReference>
<protein>
    <submittedName>
        <fullName evidence="10">NADH-quinone oxidoreductase subunit L</fullName>
    </submittedName>
</protein>
<accession>A0A8J4M478</accession>
<dbReference type="EMBL" id="BOVK01000061">
    <property type="protein sequence ID" value="GIQ70867.1"/>
    <property type="molecule type" value="Genomic_DNA"/>
</dbReference>
<keyword evidence="4 7" id="KW-1133">Transmembrane helix</keyword>
<evidence type="ECO:0000256" key="4">
    <source>
        <dbReference type="ARBA" id="ARBA00022989"/>
    </source>
</evidence>
<dbReference type="GO" id="GO:0042773">
    <property type="term" value="P:ATP synthesis coupled electron transport"/>
    <property type="evidence" value="ECO:0007669"/>
    <property type="project" value="InterPro"/>
</dbReference>
<feature type="transmembrane region" description="Helical" evidence="7">
    <location>
        <begin position="382"/>
        <end position="401"/>
    </location>
</feature>
<dbReference type="InterPro" id="IPR003945">
    <property type="entry name" value="NU5C-like"/>
</dbReference>
<feature type="transmembrane region" description="Helical" evidence="7">
    <location>
        <begin position="497"/>
        <end position="518"/>
    </location>
</feature>
<feature type="transmembrane region" description="Helical" evidence="7">
    <location>
        <begin position="212"/>
        <end position="231"/>
    </location>
</feature>
<dbReference type="GO" id="GO:0015990">
    <property type="term" value="P:electron transport coupled proton transport"/>
    <property type="evidence" value="ECO:0007669"/>
    <property type="project" value="TreeGrafter"/>
</dbReference>
<dbReference type="InterPro" id="IPR001516">
    <property type="entry name" value="Proton_antipo_N"/>
</dbReference>
<dbReference type="Proteomes" id="UP000677918">
    <property type="component" value="Unassembled WGS sequence"/>
</dbReference>
<comment type="caution">
    <text evidence="10">The sequence shown here is derived from an EMBL/GenBank/DDBJ whole genome shotgun (WGS) entry which is preliminary data.</text>
</comment>
<keyword evidence="3 6" id="KW-0812">Transmembrane</keyword>
<reference evidence="10" key="1">
    <citation type="submission" date="2021-04" db="EMBL/GenBank/DDBJ databases">
        <title>Draft genome sequence of Xylanibacillus composti strain K13.</title>
        <authorList>
            <person name="Uke A."/>
            <person name="Chhe C."/>
            <person name="Baramee S."/>
            <person name="Kosugi A."/>
        </authorList>
    </citation>
    <scope>NUCLEOTIDE SEQUENCE</scope>
    <source>
        <strain evidence="10">K13</strain>
    </source>
</reference>
<feature type="transmembrane region" description="Helical" evidence="7">
    <location>
        <begin position="118"/>
        <end position="136"/>
    </location>
</feature>
<evidence type="ECO:0000256" key="2">
    <source>
        <dbReference type="ARBA" id="ARBA00008483"/>
    </source>
</evidence>
<evidence type="ECO:0000259" key="9">
    <source>
        <dbReference type="Pfam" id="PF00662"/>
    </source>
</evidence>